<dbReference type="GO" id="GO:0033388">
    <property type="term" value="P:putrescine biosynthetic process from arginine"/>
    <property type="evidence" value="ECO:0007669"/>
    <property type="project" value="TreeGrafter"/>
</dbReference>
<reference evidence="3 4" key="1">
    <citation type="submission" date="2019-01" db="EMBL/GenBank/DDBJ databases">
        <title>Ktedonosporobacter rubrisoli SCAWS-G2.</title>
        <authorList>
            <person name="Huang Y."/>
            <person name="Yan B."/>
        </authorList>
    </citation>
    <scope>NUCLEOTIDE SEQUENCE [LARGE SCALE GENOMIC DNA]</scope>
    <source>
        <strain evidence="3 4">SCAWS-G2</strain>
    </source>
</reference>
<dbReference type="PANTHER" id="PTHR43674:SF2">
    <property type="entry name" value="BETA-UREIDOPROPIONASE"/>
    <property type="match status" value="1"/>
</dbReference>
<dbReference type="InterPro" id="IPR036526">
    <property type="entry name" value="C-N_Hydrolase_sf"/>
</dbReference>
<keyword evidence="1 3" id="KW-0378">Hydrolase</keyword>
<dbReference type="EMBL" id="CP035758">
    <property type="protein sequence ID" value="QBD75940.1"/>
    <property type="molecule type" value="Genomic_DNA"/>
</dbReference>
<name>A0A4P6JLN8_KTERU</name>
<evidence type="ECO:0000256" key="1">
    <source>
        <dbReference type="ARBA" id="ARBA00022801"/>
    </source>
</evidence>
<evidence type="ECO:0000313" key="4">
    <source>
        <dbReference type="Proteomes" id="UP000290365"/>
    </source>
</evidence>
<dbReference type="GO" id="GO:0050126">
    <property type="term" value="F:N-carbamoylputrescine amidase activity"/>
    <property type="evidence" value="ECO:0007669"/>
    <property type="project" value="TreeGrafter"/>
</dbReference>
<dbReference type="RefSeq" id="WP_129886536.1">
    <property type="nucleotide sequence ID" value="NZ_CP035758.1"/>
</dbReference>
<protein>
    <submittedName>
        <fullName evidence="3">Carbon-nitrogen hydrolase family protein</fullName>
    </submittedName>
</protein>
<dbReference type="SUPFAM" id="SSF56317">
    <property type="entry name" value="Carbon-nitrogen hydrolase"/>
    <property type="match status" value="1"/>
</dbReference>
<evidence type="ECO:0000313" key="3">
    <source>
        <dbReference type="EMBL" id="QBD75940.1"/>
    </source>
</evidence>
<organism evidence="3 4">
    <name type="scientific">Ktedonosporobacter rubrisoli</name>
    <dbReference type="NCBI Taxonomy" id="2509675"/>
    <lineage>
        <taxon>Bacteria</taxon>
        <taxon>Bacillati</taxon>
        <taxon>Chloroflexota</taxon>
        <taxon>Ktedonobacteria</taxon>
        <taxon>Ktedonobacterales</taxon>
        <taxon>Ktedonosporobacteraceae</taxon>
        <taxon>Ktedonosporobacter</taxon>
    </lineage>
</organism>
<dbReference type="Proteomes" id="UP000290365">
    <property type="component" value="Chromosome"/>
</dbReference>
<evidence type="ECO:0000259" key="2">
    <source>
        <dbReference type="PROSITE" id="PS50263"/>
    </source>
</evidence>
<dbReference type="InterPro" id="IPR050345">
    <property type="entry name" value="Aliph_Amidase/BUP"/>
</dbReference>
<dbReference type="OrthoDB" id="9811121at2"/>
<dbReference type="PANTHER" id="PTHR43674">
    <property type="entry name" value="NITRILASE C965.09-RELATED"/>
    <property type="match status" value="1"/>
</dbReference>
<dbReference type="CDD" id="cd07197">
    <property type="entry name" value="nitrilase"/>
    <property type="match status" value="1"/>
</dbReference>
<dbReference type="KEGG" id="kbs:EPA93_07925"/>
<gene>
    <name evidence="3" type="ORF">EPA93_07925</name>
</gene>
<dbReference type="InterPro" id="IPR003010">
    <property type="entry name" value="C-N_Hydrolase"/>
</dbReference>
<proteinExistence type="predicted"/>
<accession>A0A4P6JLN8</accession>
<keyword evidence="4" id="KW-1185">Reference proteome</keyword>
<sequence length="250" mass="28444">MKVTVCELPDDRTAFVAAWEALIAYVRKQQSELVLLPELPFSTWFGTTPRFEEQIWQQAQAEHDTMMDQLSELAPAIVLGTRLITEGGRHLNRGFAWTQAQGYTGVHDKYYLPDEAGFYERCWFDRNRRDFTPVQLDELSISFLICTEVMFTEWARHYGKQGANIIAVPRAATRHDRWIVAPRMAAIASGAFVISSNRVDERTFAGRGLIIGPDGDILADTSRQEPFATVDIDLEESARAKRSYPRDVPE</sequence>
<dbReference type="AlphaFoldDB" id="A0A4P6JLN8"/>
<dbReference type="PROSITE" id="PS50263">
    <property type="entry name" value="CN_HYDROLASE"/>
    <property type="match status" value="1"/>
</dbReference>
<dbReference type="Pfam" id="PF00795">
    <property type="entry name" value="CN_hydrolase"/>
    <property type="match status" value="1"/>
</dbReference>
<dbReference type="Gene3D" id="3.60.110.10">
    <property type="entry name" value="Carbon-nitrogen hydrolase"/>
    <property type="match status" value="1"/>
</dbReference>
<feature type="domain" description="CN hydrolase" evidence="2">
    <location>
        <begin position="1"/>
        <end position="234"/>
    </location>
</feature>